<dbReference type="OrthoDB" id="2890956at2759"/>
<evidence type="ECO:0000313" key="1">
    <source>
        <dbReference type="EMBL" id="CAC5404989.1"/>
    </source>
</evidence>
<organism evidence="1 2">
    <name type="scientific">Mytilus coruscus</name>
    <name type="common">Sea mussel</name>
    <dbReference type="NCBI Taxonomy" id="42192"/>
    <lineage>
        <taxon>Eukaryota</taxon>
        <taxon>Metazoa</taxon>
        <taxon>Spiralia</taxon>
        <taxon>Lophotrochozoa</taxon>
        <taxon>Mollusca</taxon>
        <taxon>Bivalvia</taxon>
        <taxon>Autobranchia</taxon>
        <taxon>Pteriomorphia</taxon>
        <taxon>Mytilida</taxon>
        <taxon>Mytiloidea</taxon>
        <taxon>Mytilidae</taxon>
        <taxon>Mytilinae</taxon>
        <taxon>Mytilus</taxon>
    </lineage>
</organism>
<dbReference type="EMBL" id="CACVKT020007049">
    <property type="protein sequence ID" value="CAC5404989.1"/>
    <property type="molecule type" value="Genomic_DNA"/>
</dbReference>
<dbReference type="Gene3D" id="3.90.176.10">
    <property type="entry name" value="Toxin ADP-ribosyltransferase, Chain A, domain 1"/>
    <property type="match status" value="2"/>
</dbReference>
<keyword evidence="2" id="KW-1185">Reference proteome</keyword>
<dbReference type="Proteomes" id="UP000507470">
    <property type="component" value="Unassembled WGS sequence"/>
</dbReference>
<proteinExistence type="predicted"/>
<sequence length="687" mass="78718">MGNIICSLNKVGTSENNCQRFGETANASELFKSISLKPSRPYYNNEMLEERMKDMRKSIIYIRENWDKYGEFKLDLRKTLKDIDFSTSEIQPIFDAMFDVQRNWAVPESEIKDYSFDVIKLYTSEEGYSNIFSEVNRVFRIDSAVNSDTFVRSMVFLIELLNIDLFNYCKCQPKVNNYEGTVFRGTALPVEDIKAFTDLLTLSISDRYIAVPLGILSSSESIKVAVKFIKGQLKTNKSLVPLICKIHVIQLKPSLLEKYNTKFPKSVVSSICAVDIKDISVFRRESEVLLRGLFFQVLRVHLTKMKYNLEFHPEILEMVMVNANRDHISTMELGDDSDIARKIFGTMVALTRIEFAVKFCKKNKMKVDEEAFSTLLREKENELQNLLDLENVKTSKNVQTLLTNIYNSKADWTDVNDRELFSVVRLYSSDEGYSKIFSSIDRIIRDHKSTENIPLIRSAVFLVELLNIDLFKYCSLNPQFANFSGTVYRGLALTREDLHSLETLMTKPISDRYIAVPLGLMAASTDEKIAEQFIGKLEDENIFPAIMKIHVINMKENNLKLYIDRYNSVVSTICAVDISELSGYPEEKEVLLRGPFFQLLGTTVVKCKSKNELHVFEMVMVNSNRDHISTMQLGESSGEAREVFGLLNSVTRCEFAIDFCSNAGLTGDEKLYRSMLTNDLQKLQTLL</sequence>
<accession>A0A6J8DAP1</accession>
<name>A0A6J8DAP1_MYTCO</name>
<protein>
    <submittedName>
        <fullName evidence="1">Uncharacterized protein</fullName>
    </submittedName>
</protein>
<reference evidence="1 2" key="1">
    <citation type="submission" date="2020-06" db="EMBL/GenBank/DDBJ databases">
        <authorList>
            <person name="Li R."/>
            <person name="Bekaert M."/>
        </authorList>
    </citation>
    <scope>NUCLEOTIDE SEQUENCE [LARGE SCALE GENOMIC DNA]</scope>
    <source>
        <strain evidence="2">wild</strain>
    </source>
</reference>
<dbReference type="AlphaFoldDB" id="A0A6J8DAP1"/>
<evidence type="ECO:0000313" key="2">
    <source>
        <dbReference type="Proteomes" id="UP000507470"/>
    </source>
</evidence>
<gene>
    <name evidence="1" type="ORF">MCOR_38718</name>
</gene>